<organism evidence="1">
    <name type="scientific">Tanacetum cinerariifolium</name>
    <name type="common">Dalmatian daisy</name>
    <name type="synonym">Chrysanthemum cinerariifolium</name>
    <dbReference type="NCBI Taxonomy" id="118510"/>
    <lineage>
        <taxon>Eukaryota</taxon>
        <taxon>Viridiplantae</taxon>
        <taxon>Streptophyta</taxon>
        <taxon>Embryophyta</taxon>
        <taxon>Tracheophyta</taxon>
        <taxon>Spermatophyta</taxon>
        <taxon>Magnoliopsida</taxon>
        <taxon>eudicotyledons</taxon>
        <taxon>Gunneridae</taxon>
        <taxon>Pentapetalae</taxon>
        <taxon>asterids</taxon>
        <taxon>campanulids</taxon>
        <taxon>Asterales</taxon>
        <taxon>Asteraceae</taxon>
        <taxon>Asteroideae</taxon>
        <taxon>Anthemideae</taxon>
        <taxon>Anthemidinae</taxon>
        <taxon>Tanacetum</taxon>
    </lineage>
</organism>
<name>A0A699X6I9_TANCI</name>
<dbReference type="EMBL" id="BKCJ011793707">
    <property type="protein sequence ID" value="GFD53396.1"/>
    <property type="molecule type" value="Genomic_DNA"/>
</dbReference>
<accession>A0A699X6I9</accession>
<evidence type="ECO:0000313" key="1">
    <source>
        <dbReference type="EMBL" id="GFD53396.1"/>
    </source>
</evidence>
<gene>
    <name evidence="1" type="ORF">Tci_925365</name>
</gene>
<proteinExistence type="predicted"/>
<sequence>MLQQLVDVAVSRGLAAYQLDALVEKLSHREIVVGGGIHAEHRYYATAAHGAHAAFDDFGRAFF</sequence>
<reference evidence="1" key="1">
    <citation type="journal article" date="2019" name="Sci. Rep.">
        <title>Draft genome of Tanacetum cinerariifolium, the natural source of mosquito coil.</title>
        <authorList>
            <person name="Yamashiro T."/>
            <person name="Shiraishi A."/>
            <person name="Satake H."/>
            <person name="Nakayama K."/>
        </authorList>
    </citation>
    <scope>NUCLEOTIDE SEQUENCE</scope>
</reference>
<dbReference type="AlphaFoldDB" id="A0A699X6I9"/>
<feature type="non-terminal residue" evidence="1">
    <location>
        <position position="63"/>
    </location>
</feature>
<comment type="caution">
    <text evidence="1">The sequence shown here is derived from an EMBL/GenBank/DDBJ whole genome shotgun (WGS) entry which is preliminary data.</text>
</comment>
<protein>
    <submittedName>
        <fullName evidence="1">Uncharacterized protein</fullName>
    </submittedName>
</protein>